<evidence type="ECO:0000313" key="2">
    <source>
        <dbReference type="Proteomes" id="UP001604336"/>
    </source>
</evidence>
<comment type="caution">
    <text evidence="1">The sequence shown here is derived from an EMBL/GenBank/DDBJ whole genome shotgun (WGS) entry which is preliminary data.</text>
</comment>
<dbReference type="EMBL" id="JBFOLK010000042">
    <property type="protein sequence ID" value="KAL2457877.1"/>
    <property type="molecule type" value="Genomic_DNA"/>
</dbReference>
<sequence length="100" mass="12121">MTELLRRGEEYIDQEEVMKATKTDRDIYDGGIRKRQQEEVLTNRLSNRRIADHRYRAMVRLVNSIRIKKIRWPEKLRSDPSIRDRSRICDFHKDHGHTTD</sequence>
<dbReference type="AlphaFoldDB" id="A0ABD1P1X5"/>
<dbReference type="Proteomes" id="UP001604336">
    <property type="component" value="Unassembled WGS sequence"/>
</dbReference>
<accession>A0ABD1P1X5</accession>
<gene>
    <name evidence="1" type="ORF">Adt_46172</name>
</gene>
<name>A0ABD1P1X5_9LAMI</name>
<keyword evidence="2" id="KW-1185">Reference proteome</keyword>
<organism evidence="1 2">
    <name type="scientific">Abeliophyllum distichum</name>
    <dbReference type="NCBI Taxonomy" id="126358"/>
    <lineage>
        <taxon>Eukaryota</taxon>
        <taxon>Viridiplantae</taxon>
        <taxon>Streptophyta</taxon>
        <taxon>Embryophyta</taxon>
        <taxon>Tracheophyta</taxon>
        <taxon>Spermatophyta</taxon>
        <taxon>Magnoliopsida</taxon>
        <taxon>eudicotyledons</taxon>
        <taxon>Gunneridae</taxon>
        <taxon>Pentapetalae</taxon>
        <taxon>asterids</taxon>
        <taxon>lamiids</taxon>
        <taxon>Lamiales</taxon>
        <taxon>Oleaceae</taxon>
        <taxon>Forsythieae</taxon>
        <taxon>Abeliophyllum</taxon>
    </lineage>
</organism>
<evidence type="ECO:0000313" key="1">
    <source>
        <dbReference type="EMBL" id="KAL2457877.1"/>
    </source>
</evidence>
<protein>
    <submittedName>
        <fullName evidence="1">Uncharacterized protein</fullName>
    </submittedName>
</protein>
<proteinExistence type="predicted"/>
<reference evidence="2" key="1">
    <citation type="submission" date="2024-07" db="EMBL/GenBank/DDBJ databases">
        <title>Two chromosome-level genome assemblies of Korean endemic species Abeliophyllum distichum and Forsythia ovata (Oleaceae).</title>
        <authorList>
            <person name="Jang H."/>
        </authorList>
    </citation>
    <scope>NUCLEOTIDE SEQUENCE [LARGE SCALE GENOMIC DNA]</scope>
</reference>